<organism evidence="3 4">
    <name type="scientific">Daphnia magna</name>
    <dbReference type="NCBI Taxonomy" id="35525"/>
    <lineage>
        <taxon>Eukaryota</taxon>
        <taxon>Metazoa</taxon>
        <taxon>Ecdysozoa</taxon>
        <taxon>Arthropoda</taxon>
        <taxon>Crustacea</taxon>
        <taxon>Branchiopoda</taxon>
        <taxon>Diplostraca</taxon>
        <taxon>Cladocera</taxon>
        <taxon>Anomopoda</taxon>
        <taxon>Daphniidae</taxon>
        <taxon>Daphnia</taxon>
    </lineage>
</organism>
<keyword evidence="2" id="KW-0472">Membrane</keyword>
<proteinExistence type="predicted"/>
<dbReference type="AlphaFoldDB" id="A0A164J382"/>
<accession>A0A164J382</accession>
<reference evidence="3 4" key="1">
    <citation type="submission" date="2016-03" db="EMBL/GenBank/DDBJ databases">
        <title>EvidentialGene: Evidence-directed Construction of Genes on Genomes.</title>
        <authorList>
            <person name="Gilbert D.G."/>
            <person name="Choi J.-H."/>
            <person name="Mockaitis K."/>
            <person name="Colbourne J."/>
            <person name="Pfrender M."/>
        </authorList>
    </citation>
    <scope>NUCLEOTIDE SEQUENCE [LARGE SCALE GENOMIC DNA]</scope>
    <source>
        <strain evidence="3 4">Xinb3</strain>
        <tissue evidence="3">Complete organism</tissue>
    </source>
</reference>
<keyword evidence="2" id="KW-0812">Transmembrane</keyword>
<name>A0A164J382_9CRUS</name>
<keyword evidence="4" id="KW-1185">Reference proteome</keyword>
<keyword evidence="2" id="KW-1133">Transmembrane helix</keyword>
<dbReference type="Gene3D" id="1.10.630.10">
    <property type="entry name" value="Cytochrome P450"/>
    <property type="match status" value="1"/>
</dbReference>
<dbReference type="OrthoDB" id="1470350at2759"/>
<feature type="non-terminal residue" evidence="3">
    <location>
        <position position="135"/>
    </location>
</feature>
<dbReference type="SUPFAM" id="SSF48264">
    <property type="entry name" value="Cytochrome P450"/>
    <property type="match status" value="1"/>
</dbReference>
<dbReference type="GO" id="GO:0016705">
    <property type="term" value="F:oxidoreductase activity, acting on paired donors, with incorporation or reduction of molecular oxygen"/>
    <property type="evidence" value="ECO:0007669"/>
    <property type="project" value="InterPro"/>
</dbReference>
<evidence type="ECO:0000256" key="1">
    <source>
        <dbReference type="ARBA" id="ARBA00023033"/>
    </source>
</evidence>
<keyword evidence="1" id="KW-0503">Monooxygenase</keyword>
<evidence type="ECO:0000256" key="2">
    <source>
        <dbReference type="SAM" id="Phobius"/>
    </source>
</evidence>
<sequence>FLCVHSIMLEATWIGFSPMIGSLLASLLAVYYFAWCRSRFVRLIDALPGPKTLPFLGNILELNVVHDELLRKPSFDWIKQHGSIYRVWFTVRPMVGIASPELLEPILSSHTLVAKGNEYDCLIPLLGKSLNVAKR</sequence>
<evidence type="ECO:0000313" key="4">
    <source>
        <dbReference type="Proteomes" id="UP000076858"/>
    </source>
</evidence>
<keyword evidence="1" id="KW-0560">Oxidoreductase</keyword>
<feature type="transmembrane region" description="Helical" evidence="2">
    <location>
        <begin position="12"/>
        <end position="34"/>
    </location>
</feature>
<evidence type="ECO:0000313" key="3">
    <source>
        <dbReference type="EMBL" id="KZS01917.1"/>
    </source>
</evidence>
<dbReference type="InterPro" id="IPR036396">
    <property type="entry name" value="Cyt_P450_sf"/>
</dbReference>
<comment type="caution">
    <text evidence="3">The sequence shown here is derived from an EMBL/GenBank/DDBJ whole genome shotgun (WGS) entry which is preliminary data.</text>
</comment>
<feature type="non-terminal residue" evidence="3">
    <location>
        <position position="1"/>
    </location>
</feature>
<protein>
    <recommendedName>
        <fullName evidence="5">Cytochrome p450</fullName>
    </recommendedName>
</protein>
<evidence type="ECO:0008006" key="5">
    <source>
        <dbReference type="Google" id="ProtNLM"/>
    </source>
</evidence>
<dbReference type="GO" id="GO:0020037">
    <property type="term" value="F:heme binding"/>
    <property type="evidence" value="ECO:0007669"/>
    <property type="project" value="InterPro"/>
</dbReference>
<dbReference type="GO" id="GO:0004497">
    <property type="term" value="F:monooxygenase activity"/>
    <property type="evidence" value="ECO:0007669"/>
    <property type="project" value="UniProtKB-KW"/>
</dbReference>
<dbReference type="Proteomes" id="UP000076858">
    <property type="component" value="Unassembled WGS sequence"/>
</dbReference>
<dbReference type="EMBL" id="LRGB01005848">
    <property type="protein sequence ID" value="KZS01917.1"/>
    <property type="molecule type" value="Genomic_DNA"/>
</dbReference>
<dbReference type="GO" id="GO:0005506">
    <property type="term" value="F:iron ion binding"/>
    <property type="evidence" value="ECO:0007669"/>
    <property type="project" value="InterPro"/>
</dbReference>
<dbReference type="STRING" id="35525.A0A164J382"/>
<gene>
    <name evidence="3" type="ORF">APZ42_001263</name>
</gene>